<comment type="caution">
    <text evidence="1">The sequence shown here is derived from an EMBL/GenBank/DDBJ whole genome shotgun (WGS) entry which is preliminary data.</text>
</comment>
<evidence type="ECO:0000313" key="2">
    <source>
        <dbReference type="Proteomes" id="UP000248329"/>
    </source>
</evidence>
<reference evidence="1" key="1">
    <citation type="submission" date="2018-01" db="EMBL/GenBank/DDBJ databases">
        <authorList>
            <person name="Krukenberg V."/>
        </authorList>
    </citation>
    <scope>NUCLEOTIDE SEQUENCE</scope>
    <source>
        <strain evidence="1">E20ANME2</strain>
    </source>
</reference>
<proteinExistence type="predicted"/>
<organism evidence="1 2">
    <name type="scientific">Candidatus Methanogaster sp</name>
    <dbReference type="NCBI Taxonomy" id="3386292"/>
    <lineage>
        <taxon>Archaea</taxon>
        <taxon>Methanobacteriati</taxon>
        <taxon>Methanobacteriota</taxon>
        <taxon>Stenosarchaea group</taxon>
        <taxon>Methanomicrobia</taxon>
        <taxon>Methanosarcinales</taxon>
        <taxon>ANME-2 cluster</taxon>
        <taxon>Candidatus Methanogasteraceae</taxon>
        <taxon>Candidatus Methanogaster</taxon>
    </lineage>
</organism>
<evidence type="ECO:0000313" key="1">
    <source>
        <dbReference type="EMBL" id="PXF60244.1"/>
    </source>
</evidence>
<accession>A0AC61L1Q4</accession>
<dbReference type="Proteomes" id="UP000248329">
    <property type="component" value="Unassembled WGS sequence"/>
</dbReference>
<sequence>MNLEAIASEIRNFEGVTRKKSIADIAEILGTVRSEYTDCIADIGDDAAIIDIGGDDVLLFAADGIWSAMLGDPWWAGYGAVLVNVNDISAMGGRPIGMVNVLATDDEETLAELVRGIRDGVAKFGVPMVGGHLHPDTPYTSSSVAIVGIAKRDAVIRSDTAEAGDAIVLAYDLEGRVGKNSIYSWDSTTMKTAASVREKFMVMQTLGERGLVTAGKDLSNPGTIGTLGMLLETSRKGASVDITAIPHPDGVDFVHWLKIYPAIGYVVTTRDADECVRVFEDAGLDAAVVGVIDDGSCLDIYEGDDRVTVFDFRQDVITGI</sequence>
<dbReference type="EMBL" id="PQXF01000018">
    <property type="protein sequence ID" value="PXF60244.1"/>
    <property type="molecule type" value="Genomic_DNA"/>
</dbReference>
<name>A0AC61L1Q4_9EURY</name>
<protein>
    <submittedName>
        <fullName evidence="1">Methanogenesis marker 2 protein</fullName>
    </submittedName>
</protein>
<gene>
    <name evidence="1" type="ORF">C4B59_09820</name>
</gene>